<dbReference type="EMBL" id="CP036275">
    <property type="protein sequence ID" value="QDU37590.1"/>
    <property type="molecule type" value="Genomic_DNA"/>
</dbReference>
<name>A0A517Z530_9PLAN</name>
<dbReference type="KEGG" id="mri:Mal4_19050"/>
<dbReference type="OrthoDB" id="9758751at2"/>
<dbReference type="Pfam" id="PF01935">
    <property type="entry name" value="DUF87"/>
    <property type="match status" value="1"/>
</dbReference>
<protein>
    <submittedName>
        <fullName evidence="4">AAA-like domain protein</fullName>
    </submittedName>
</protein>
<evidence type="ECO:0000256" key="2">
    <source>
        <dbReference type="SAM" id="MobiDB-lite"/>
    </source>
</evidence>
<dbReference type="SUPFAM" id="SSF52540">
    <property type="entry name" value="P-loop containing nucleoside triphosphate hydrolases"/>
    <property type="match status" value="1"/>
</dbReference>
<dbReference type="InterPro" id="IPR051162">
    <property type="entry name" value="T4SS_component"/>
</dbReference>
<evidence type="ECO:0000259" key="3">
    <source>
        <dbReference type="Pfam" id="PF01935"/>
    </source>
</evidence>
<dbReference type="InterPro" id="IPR027417">
    <property type="entry name" value="P-loop_NTPase"/>
</dbReference>
<feature type="coiled-coil region" evidence="1">
    <location>
        <begin position="731"/>
        <end position="765"/>
    </location>
</feature>
<keyword evidence="5" id="KW-1185">Reference proteome</keyword>
<dbReference type="PANTHER" id="PTHR30121:SF6">
    <property type="entry name" value="SLR6007 PROTEIN"/>
    <property type="match status" value="1"/>
</dbReference>
<feature type="region of interest" description="Disordered" evidence="2">
    <location>
        <begin position="468"/>
        <end position="500"/>
    </location>
</feature>
<keyword evidence="1" id="KW-0175">Coiled coil</keyword>
<proteinExistence type="predicted"/>
<evidence type="ECO:0000313" key="4">
    <source>
        <dbReference type="EMBL" id="QDU37590.1"/>
    </source>
</evidence>
<evidence type="ECO:0000313" key="5">
    <source>
        <dbReference type="Proteomes" id="UP000320496"/>
    </source>
</evidence>
<dbReference type="AlphaFoldDB" id="A0A517Z530"/>
<dbReference type="Proteomes" id="UP000320496">
    <property type="component" value="Chromosome"/>
</dbReference>
<gene>
    <name evidence="4" type="ORF">Mal4_19050</name>
</gene>
<sequence>MHDYEKLGAFYLGRTRQPDRDETSADLLLYDSKDLTTHAVIVGMTGSGKTGLGITLLEEAAIDGIPALIIDPKGDMGNLLLSFPDLKPASFRPWIEQDEATRAGMTPDEYARDVADRWKQGLAGWDQGPERIKRLRAAADMAIYTPGSDAGRPISVLRSLDAPPAAVRDNLDAFRERISSAVSGLLTLLDIEPDPIRSRDHILLSNILDHAWREGRSLTIAELIHEVQSPPFSTIGIMDLETIFPAKDRTGLAMTLNNLLASPGFAAWMQGEPLNIQNLLYTPDGRPRLAVLSIAHLGDRERMFFVTLLLNELLSWMRAQPGTSSLRALLYMDEVFGYLPPTANPPSKTPMLTLLKQARAFGLGLVLSTQNPVDLDYKALSNAGTWFLGRLQTERDKQRVLDGLEGASASAGVTFDRQEIERTLSGLGSRVFLMNNVHEDAPVLFETRWVLSYLRGPLTREQIRRLTGDRDQPAAAATAAPAQPAAEQVPAEKAGGSRPLLPDEIDQRFEAISRSVPRSAKVVYRPALLAKGKLHFVDLKSKSACDVWQEFTRLADVRDDLDEDVWDESALLAPDQLELVDEPDAAASFADVPPELSRPREYAGCRNDLKDYLYREVTLDLTYCPGLKLYSQPEETEGEFRIRLTQEAREQRDLLKEKLTRKYAPKLERLQERIRKAEQRVDVERSQANSATLSAVISFGSSLLGALTGRKTFSRTNVSRAATSARSASRAAQQRGDISRARANVEALQQELDDLDAEFKEELEETHARFEPDDLKLEPHSVRPRKSDITIDGVSLLWRPWRVRDDGTVEPAWTVRD</sequence>
<dbReference type="InterPro" id="IPR002789">
    <property type="entry name" value="HerA_central"/>
</dbReference>
<feature type="compositionally biased region" description="Low complexity" evidence="2">
    <location>
        <begin position="473"/>
        <end position="494"/>
    </location>
</feature>
<evidence type="ECO:0000256" key="1">
    <source>
        <dbReference type="SAM" id="Coils"/>
    </source>
</evidence>
<feature type="domain" description="Helicase HerA central" evidence="3">
    <location>
        <begin position="22"/>
        <end position="125"/>
    </location>
</feature>
<dbReference type="Gene3D" id="3.40.50.300">
    <property type="entry name" value="P-loop containing nucleotide triphosphate hydrolases"/>
    <property type="match status" value="2"/>
</dbReference>
<reference evidence="4 5" key="1">
    <citation type="submission" date="2019-02" db="EMBL/GenBank/DDBJ databases">
        <title>Deep-cultivation of Planctomycetes and their phenomic and genomic characterization uncovers novel biology.</title>
        <authorList>
            <person name="Wiegand S."/>
            <person name="Jogler M."/>
            <person name="Boedeker C."/>
            <person name="Pinto D."/>
            <person name="Vollmers J."/>
            <person name="Rivas-Marin E."/>
            <person name="Kohn T."/>
            <person name="Peeters S.H."/>
            <person name="Heuer A."/>
            <person name="Rast P."/>
            <person name="Oberbeckmann S."/>
            <person name="Bunk B."/>
            <person name="Jeske O."/>
            <person name="Meyerdierks A."/>
            <person name="Storesund J.E."/>
            <person name="Kallscheuer N."/>
            <person name="Luecker S."/>
            <person name="Lage O.M."/>
            <person name="Pohl T."/>
            <person name="Merkel B.J."/>
            <person name="Hornburger P."/>
            <person name="Mueller R.-W."/>
            <person name="Bruemmer F."/>
            <person name="Labrenz M."/>
            <person name="Spormann A.M."/>
            <person name="Op den Camp H."/>
            <person name="Overmann J."/>
            <person name="Amann R."/>
            <person name="Jetten M.S.M."/>
            <person name="Mascher T."/>
            <person name="Medema M.H."/>
            <person name="Devos D.P."/>
            <person name="Kaster A.-K."/>
            <person name="Ovreas L."/>
            <person name="Rohde M."/>
            <person name="Galperin M.Y."/>
            <person name="Jogler C."/>
        </authorList>
    </citation>
    <scope>NUCLEOTIDE SEQUENCE [LARGE SCALE GENOMIC DNA]</scope>
    <source>
        <strain evidence="4 5">Mal4</strain>
    </source>
</reference>
<organism evidence="4 5">
    <name type="scientific">Maioricimonas rarisocia</name>
    <dbReference type="NCBI Taxonomy" id="2528026"/>
    <lineage>
        <taxon>Bacteria</taxon>
        <taxon>Pseudomonadati</taxon>
        <taxon>Planctomycetota</taxon>
        <taxon>Planctomycetia</taxon>
        <taxon>Planctomycetales</taxon>
        <taxon>Planctomycetaceae</taxon>
        <taxon>Maioricimonas</taxon>
    </lineage>
</organism>
<dbReference type="RefSeq" id="WP_145368523.1">
    <property type="nucleotide sequence ID" value="NZ_CP036275.1"/>
</dbReference>
<dbReference type="PANTHER" id="PTHR30121">
    <property type="entry name" value="UNCHARACTERIZED PROTEIN YJGR-RELATED"/>
    <property type="match status" value="1"/>
</dbReference>
<accession>A0A517Z530</accession>